<comment type="caution">
    <text evidence="2">The sequence shown here is derived from an EMBL/GenBank/DDBJ whole genome shotgun (WGS) entry which is preliminary data.</text>
</comment>
<dbReference type="InterPro" id="IPR009003">
    <property type="entry name" value="Peptidase_S1_PA"/>
</dbReference>
<evidence type="ECO:0000313" key="2">
    <source>
        <dbReference type="EMBL" id="CAF3412577.1"/>
    </source>
</evidence>
<dbReference type="InterPro" id="IPR050410">
    <property type="entry name" value="CCR4/nocturin_mRNA_transcr"/>
</dbReference>
<evidence type="ECO:0000313" key="3">
    <source>
        <dbReference type="Proteomes" id="UP000663872"/>
    </source>
</evidence>
<dbReference type="PANTHER" id="PTHR12121:SF34">
    <property type="entry name" value="PROTEIN ANGEL"/>
    <property type="match status" value="1"/>
</dbReference>
<dbReference type="Gene3D" id="2.40.10.10">
    <property type="entry name" value="Trypsin-like serine proteases"/>
    <property type="match status" value="1"/>
</dbReference>
<dbReference type="Pfam" id="PF13365">
    <property type="entry name" value="Trypsin_2"/>
    <property type="match status" value="1"/>
</dbReference>
<name>A0A818B8V9_9BILA</name>
<sequence>MVFEVECRKIVDTEEIFSDNDGIYDCTLNKVDSNNVSITYRMQLLKVNEQTKSVGGRSLESFHSDIEVAKLKFSSIFHDLTGNYWHLRQHFINIPGHYEYIYPNELNSSSNSEEEQAGLNQINNAPKFHVGERAFFNVESNTIEQTYTYINSGDDWQIVLPKIPQENTIIKQLLNIRKSILRIGILYEHRSTSQMFFGSGCLLTDELILTCAHNFDVIQWSNEKIPYSRIYVCLCDPAPETIFSLSNRNKLLMEASLIRRGLLQDNLSEYDQVNSVTVDLAILKLHKPVQHLHRYEFVQPEFNSPLFKFNSSPINAKLYLVCYNDESAEDSDLKPYKYIRGFANITTNQLNFGHNANYKSVSIGSIINLQELSQETTYVTRTCSTLPGSSGGVLLDADGNFTGIHIGIGNSRQSKNQEMFFNNETYNKYISVTSKSFSHFINQSILPNINDDEIPQGWRSDQQEDNLIENKIINNVQKSTESSLDQTVQSHKRGTVEMTATAASSHDLSLLSWNTLAPCWVMKEWYPSLYDLAADDKTRFELIIAHIRSLNHDIVVLQEAQEDQLCLFKEKLGDNYFLEFISNNPTPSPKANGLLTLIRKNCVYASEIKITSGILDLLRGDAIQIISIPSKNFHLLNLHLDYRYQVAQSKMIQDRCHALLGNQHPITLMTGDFNAEIEDHHEFEWNDYENAFPESSKQAQIPTYYADPAYIWHNTNIDHILYDPNRLELIERGKAWDSPDHTLEESLKTFGSDHIYIWATFRFRENTI</sequence>
<dbReference type="InterPro" id="IPR005135">
    <property type="entry name" value="Endo/exonuclease/phosphatase"/>
</dbReference>
<dbReference type="AlphaFoldDB" id="A0A818B8V9"/>
<dbReference type="Pfam" id="PF03372">
    <property type="entry name" value="Exo_endo_phos"/>
    <property type="match status" value="1"/>
</dbReference>
<reference evidence="2" key="1">
    <citation type="submission" date="2021-02" db="EMBL/GenBank/DDBJ databases">
        <authorList>
            <person name="Nowell W R."/>
        </authorList>
    </citation>
    <scope>NUCLEOTIDE SEQUENCE</scope>
</reference>
<dbReference type="InterPro" id="IPR036691">
    <property type="entry name" value="Endo/exonu/phosph_ase_sf"/>
</dbReference>
<dbReference type="SUPFAM" id="SSF142921">
    <property type="entry name" value="WGR domain-like"/>
    <property type="match status" value="1"/>
</dbReference>
<evidence type="ECO:0000259" key="1">
    <source>
        <dbReference type="Pfam" id="PF03372"/>
    </source>
</evidence>
<dbReference type="InterPro" id="IPR043504">
    <property type="entry name" value="Peptidase_S1_PA_chymotrypsin"/>
</dbReference>
<feature type="domain" description="Endonuclease/exonuclease/phosphatase" evidence="1">
    <location>
        <begin position="511"/>
        <end position="754"/>
    </location>
</feature>
<organism evidence="2 3">
    <name type="scientific">Rotaria socialis</name>
    <dbReference type="NCBI Taxonomy" id="392032"/>
    <lineage>
        <taxon>Eukaryota</taxon>
        <taxon>Metazoa</taxon>
        <taxon>Spiralia</taxon>
        <taxon>Gnathifera</taxon>
        <taxon>Rotifera</taxon>
        <taxon>Eurotatoria</taxon>
        <taxon>Bdelloidea</taxon>
        <taxon>Philodinida</taxon>
        <taxon>Philodinidae</taxon>
        <taxon>Rotaria</taxon>
    </lineage>
</organism>
<gene>
    <name evidence="2" type="ORF">GRG538_LOCUS11049</name>
</gene>
<dbReference type="SUPFAM" id="SSF56219">
    <property type="entry name" value="DNase I-like"/>
    <property type="match status" value="1"/>
</dbReference>
<protein>
    <recommendedName>
        <fullName evidence="1">Endonuclease/exonuclease/phosphatase domain-containing protein</fullName>
    </recommendedName>
</protein>
<dbReference type="Gene3D" id="3.60.10.10">
    <property type="entry name" value="Endonuclease/exonuclease/phosphatase"/>
    <property type="match status" value="1"/>
</dbReference>
<dbReference type="Proteomes" id="UP000663872">
    <property type="component" value="Unassembled WGS sequence"/>
</dbReference>
<accession>A0A818B8V9</accession>
<dbReference type="SUPFAM" id="SSF50494">
    <property type="entry name" value="Trypsin-like serine proteases"/>
    <property type="match status" value="1"/>
</dbReference>
<dbReference type="GO" id="GO:0000175">
    <property type="term" value="F:3'-5'-RNA exonuclease activity"/>
    <property type="evidence" value="ECO:0007669"/>
    <property type="project" value="TreeGrafter"/>
</dbReference>
<dbReference type="PANTHER" id="PTHR12121">
    <property type="entry name" value="CARBON CATABOLITE REPRESSOR PROTEIN 4"/>
    <property type="match status" value="1"/>
</dbReference>
<dbReference type="InterPro" id="IPR036930">
    <property type="entry name" value="WGR_dom_sf"/>
</dbReference>
<dbReference type="EMBL" id="CAJNYT010001466">
    <property type="protein sequence ID" value="CAF3412577.1"/>
    <property type="molecule type" value="Genomic_DNA"/>
</dbReference>
<proteinExistence type="predicted"/>